<dbReference type="EMBL" id="JBHSFE010000038">
    <property type="protein sequence ID" value="MFC4612582.1"/>
    <property type="molecule type" value="Genomic_DNA"/>
</dbReference>
<dbReference type="Proteomes" id="UP001595993">
    <property type="component" value="Unassembled WGS sequence"/>
</dbReference>
<gene>
    <name evidence="1" type="ORF">ACFO9E_33275</name>
</gene>
<name>A0ABV9GEP7_9ACTN</name>
<comment type="caution">
    <text evidence="1">The sequence shown here is derived from an EMBL/GenBank/DDBJ whole genome shotgun (WGS) entry which is preliminary data.</text>
</comment>
<keyword evidence="2" id="KW-1185">Reference proteome</keyword>
<reference evidence="2" key="1">
    <citation type="journal article" date="2019" name="Int. J. Syst. Evol. Microbiol.">
        <title>The Global Catalogue of Microorganisms (GCM) 10K type strain sequencing project: providing services to taxonomists for standard genome sequencing and annotation.</title>
        <authorList>
            <consortium name="The Broad Institute Genomics Platform"/>
            <consortium name="The Broad Institute Genome Sequencing Center for Infectious Disease"/>
            <person name="Wu L."/>
            <person name="Ma J."/>
        </authorList>
    </citation>
    <scope>NUCLEOTIDE SEQUENCE [LARGE SCALE GENOMIC DNA]</scope>
    <source>
        <strain evidence="2">CGMCC 4.7139</strain>
    </source>
</reference>
<accession>A0ABV9GEP7</accession>
<evidence type="ECO:0000313" key="2">
    <source>
        <dbReference type="Proteomes" id="UP001595993"/>
    </source>
</evidence>
<protein>
    <submittedName>
        <fullName evidence="1">DUF5133 domain-containing protein</fullName>
    </submittedName>
</protein>
<organism evidence="1 2">
    <name type="scientific">Streptomyces maoxianensis</name>
    <dbReference type="NCBI Taxonomy" id="1459942"/>
    <lineage>
        <taxon>Bacteria</taxon>
        <taxon>Bacillati</taxon>
        <taxon>Actinomycetota</taxon>
        <taxon>Actinomycetes</taxon>
        <taxon>Kitasatosporales</taxon>
        <taxon>Streptomycetaceae</taxon>
        <taxon>Streptomyces</taxon>
    </lineage>
</organism>
<proteinExistence type="predicted"/>
<sequence length="75" mass="8172">MLMAHPVVLRNLIEQYDALRVLSAEDGSPQARRRMDDLVYTLCVSTGTGDIDTALVAARNRLPGARTEDDSVLSA</sequence>
<dbReference type="InterPro" id="IPR033457">
    <property type="entry name" value="DUF5133"/>
</dbReference>
<dbReference type="Pfam" id="PF17196">
    <property type="entry name" value="DUF5133"/>
    <property type="match status" value="1"/>
</dbReference>
<evidence type="ECO:0000313" key="1">
    <source>
        <dbReference type="EMBL" id="MFC4612582.1"/>
    </source>
</evidence>
<dbReference type="RefSeq" id="WP_381202854.1">
    <property type="nucleotide sequence ID" value="NZ_JBHSFE010000038.1"/>
</dbReference>